<evidence type="ECO:0000259" key="1">
    <source>
        <dbReference type="Pfam" id="PF03732"/>
    </source>
</evidence>
<dbReference type="InterPro" id="IPR005162">
    <property type="entry name" value="Retrotrans_gag_dom"/>
</dbReference>
<dbReference type="EMBL" id="QJKJ01006662">
    <property type="protein sequence ID" value="RDX85901.1"/>
    <property type="molecule type" value="Genomic_DNA"/>
</dbReference>
<dbReference type="Proteomes" id="UP000257109">
    <property type="component" value="Unassembled WGS sequence"/>
</dbReference>
<dbReference type="InterPro" id="IPR021109">
    <property type="entry name" value="Peptidase_aspartic_dom_sf"/>
</dbReference>
<dbReference type="PANTHER" id="PTHR35046:SF9">
    <property type="entry name" value="RNA-DIRECTED DNA POLYMERASE"/>
    <property type="match status" value="1"/>
</dbReference>
<comment type="caution">
    <text evidence="2">The sequence shown here is derived from an EMBL/GenBank/DDBJ whole genome shotgun (WGS) entry which is preliminary data.</text>
</comment>
<keyword evidence="3" id="KW-1185">Reference proteome</keyword>
<feature type="domain" description="Retrotransposon gag" evidence="1">
    <location>
        <begin position="3"/>
        <end position="64"/>
    </location>
</feature>
<dbReference type="Pfam" id="PF03732">
    <property type="entry name" value="Retrotrans_gag"/>
    <property type="match status" value="1"/>
</dbReference>
<protein>
    <recommendedName>
        <fullName evidence="1">Retrotransposon gag domain-containing protein</fullName>
    </recommendedName>
</protein>
<reference evidence="2" key="1">
    <citation type="submission" date="2018-05" db="EMBL/GenBank/DDBJ databases">
        <title>Draft genome of Mucuna pruriens seed.</title>
        <authorList>
            <person name="Nnadi N.E."/>
            <person name="Vos R."/>
            <person name="Hasami M.H."/>
            <person name="Devisetty U.K."/>
            <person name="Aguiy J.C."/>
        </authorList>
    </citation>
    <scope>NUCLEOTIDE SEQUENCE [LARGE SCALE GENOMIC DNA]</scope>
    <source>
        <strain evidence="2">JCA_2017</strain>
    </source>
</reference>
<dbReference type="CDD" id="cd00303">
    <property type="entry name" value="retropepsin_like"/>
    <property type="match status" value="1"/>
</dbReference>
<dbReference type="Gene3D" id="2.40.70.10">
    <property type="entry name" value="Acid Proteases"/>
    <property type="match status" value="1"/>
</dbReference>
<proteinExistence type="predicted"/>
<name>A0A371G5Y6_MUCPR</name>
<evidence type="ECO:0000313" key="3">
    <source>
        <dbReference type="Proteomes" id="UP000257109"/>
    </source>
</evidence>
<gene>
    <name evidence="2" type="ORF">CR513_32834</name>
</gene>
<dbReference type="PANTHER" id="PTHR35046">
    <property type="entry name" value="ZINC KNUCKLE (CCHC-TYPE) FAMILY PROTEIN"/>
    <property type="match status" value="1"/>
</dbReference>
<dbReference type="OrthoDB" id="1719899at2759"/>
<evidence type="ECO:0000313" key="2">
    <source>
        <dbReference type="EMBL" id="RDX85901.1"/>
    </source>
</evidence>
<dbReference type="AlphaFoldDB" id="A0A371G5Y6"/>
<organism evidence="2 3">
    <name type="scientific">Mucuna pruriens</name>
    <name type="common">Velvet bean</name>
    <name type="synonym">Dolichos pruriens</name>
    <dbReference type="NCBI Taxonomy" id="157652"/>
    <lineage>
        <taxon>Eukaryota</taxon>
        <taxon>Viridiplantae</taxon>
        <taxon>Streptophyta</taxon>
        <taxon>Embryophyta</taxon>
        <taxon>Tracheophyta</taxon>
        <taxon>Spermatophyta</taxon>
        <taxon>Magnoliopsida</taxon>
        <taxon>eudicotyledons</taxon>
        <taxon>Gunneridae</taxon>
        <taxon>Pentapetalae</taxon>
        <taxon>rosids</taxon>
        <taxon>fabids</taxon>
        <taxon>Fabales</taxon>
        <taxon>Fabaceae</taxon>
        <taxon>Papilionoideae</taxon>
        <taxon>50 kb inversion clade</taxon>
        <taxon>NPAAA clade</taxon>
        <taxon>indigoferoid/millettioid clade</taxon>
        <taxon>Phaseoleae</taxon>
        <taxon>Mucuna</taxon>
    </lineage>
</organism>
<accession>A0A371G5Y6</accession>
<sequence>MKNITRRRFVPSHYHRDLHRKLQSLTQGSMSVENYYKEMEIAMTRANVKENREATMARFIGGLKKEIADVVELQHYMEIEDLLHKAIQVERQLKSKSSSKFASSSSSSWRSNWKNSIVVTNPKEDVVAKYSNALPKGKIDTDTSYRSHDIKCFRCQGVEHITFQCPNKRAMIMMDNGEVESESSSDNEMPPLEDCSDMEVAKPINGVVLDTKRALSIQLKEDGASCNMILDGGSCTNVASTILVEKINLQIAKHPRPYKLQWLSNIGEVKVDKQVSVPFAIENYKDEVLCDVVLMEAGHILLGRPWQLDCKVTQKEYTICLSFIYNKLKITLTPFSPNKVCEDQIKMRKVRECKLRE</sequence>
<feature type="non-terminal residue" evidence="2">
    <location>
        <position position="1"/>
    </location>
</feature>